<dbReference type="EMBL" id="CP133463">
    <property type="protein sequence ID" value="WMS19492.1"/>
    <property type="molecule type" value="Genomic_DNA"/>
</dbReference>
<dbReference type="Gene3D" id="2.180.10.10">
    <property type="entry name" value="RHS repeat-associated core"/>
    <property type="match status" value="1"/>
</dbReference>
<evidence type="ECO:0000256" key="1">
    <source>
        <dbReference type="SAM" id="MobiDB-lite"/>
    </source>
</evidence>
<protein>
    <submittedName>
        <fullName evidence="2">Uncharacterized protein</fullName>
    </submittedName>
</protein>
<evidence type="ECO:0000313" key="3">
    <source>
        <dbReference type="Proteomes" id="UP001228955"/>
    </source>
</evidence>
<proteinExistence type="predicted"/>
<accession>A0AB38YNG8</accession>
<feature type="region of interest" description="Disordered" evidence="1">
    <location>
        <begin position="170"/>
        <end position="192"/>
    </location>
</feature>
<dbReference type="RefSeq" id="WP_004694806.1">
    <property type="nucleotide sequence ID" value="NZ_CP133463.1"/>
</dbReference>
<name>A0AB38YNG8_VEIPA</name>
<dbReference type="AlphaFoldDB" id="A0AB38YNG8"/>
<organism evidence="2 3">
    <name type="scientific">Veillonella parvula</name>
    <name type="common">Staphylococcus parvulus</name>
    <dbReference type="NCBI Taxonomy" id="29466"/>
    <lineage>
        <taxon>Bacteria</taxon>
        <taxon>Bacillati</taxon>
        <taxon>Bacillota</taxon>
        <taxon>Negativicutes</taxon>
        <taxon>Veillonellales</taxon>
        <taxon>Veillonellaceae</taxon>
        <taxon>Veillonella</taxon>
    </lineage>
</organism>
<reference evidence="2" key="1">
    <citation type="submission" date="2023-08" db="EMBL/GenBank/DDBJ databases">
        <title>Veillonella_parvula_DSM 2007_complete_genome_hifiasm_Zymo_Research_D6332.</title>
        <authorList>
            <person name="Damerum A."/>
        </authorList>
    </citation>
    <scope>NUCLEOTIDE SEQUENCE</scope>
    <source>
        <strain evidence="2">DSM 2007</strain>
    </source>
</reference>
<dbReference type="Proteomes" id="UP001228955">
    <property type="component" value="Chromosome"/>
</dbReference>
<sequence length="192" mass="21735">MGRLIHTLARENDKVQETVYQYDLDGNLVRAATVLSDGRQINYLYYGSGHLHQISLDDEVFTDIERDRLHREIFRTQGKLASRYELDPLGWSTVYLRNGEVYIGKAKHNAQKRYGKTGCATDIYTGITAKEGAKKPDGTLMKDTDVAQGVEQIVYEVLLEMGKEGLITGKITNKNRPVNPAKESKKEEEQLV</sequence>
<feature type="compositionally biased region" description="Basic and acidic residues" evidence="1">
    <location>
        <begin position="182"/>
        <end position="192"/>
    </location>
</feature>
<gene>
    <name evidence="2" type="ORF">RDV51_08640</name>
</gene>
<evidence type="ECO:0000313" key="2">
    <source>
        <dbReference type="EMBL" id="WMS19492.1"/>
    </source>
</evidence>